<dbReference type="EMBL" id="HBGS01041316">
    <property type="protein sequence ID" value="CAD9451015.1"/>
    <property type="molecule type" value="Transcribed_RNA"/>
</dbReference>
<dbReference type="Gene3D" id="2.60.120.620">
    <property type="entry name" value="q2cbj1_9rhob like domain"/>
    <property type="match status" value="1"/>
</dbReference>
<name>A0A7S2DEU6_9STRA</name>
<accession>A0A7S2DEU6</accession>
<proteinExistence type="predicted"/>
<gene>
    <name evidence="1" type="ORF">DSPE1174_LOCUS21285</name>
</gene>
<sequence length="331" mass="35871">MDASPPPNLTPTESPRYSRTDLEILVTNDEEAFVKFAGTGTRAWIPLCQIGGLASSEGNANGSNWRDEVQWQLTDLMRRLLASMPPASAPPFPSVAHSSAGGWEGGAGSPIIFRGLLDARDLASITSVAHDCLVGGWGTVRRRSVGFGEAGVVSTPSQTHLRLTRHFRELAPVAWAKVASAVRVADVALGTGLPKFAAEHAVESERERDGVSPSSSGECTEVMERCFKQADFLVYHGASADWVGWHDHAGESLCFAVVLVDYQNSCTGGEFLYRDLITGAEVDPKLRGGDVVICPSPMEHCVRPLTAGNRVSMNMDFWCVQEDRRSVHDRY</sequence>
<reference evidence="1" key="1">
    <citation type="submission" date="2021-01" db="EMBL/GenBank/DDBJ databases">
        <authorList>
            <person name="Corre E."/>
            <person name="Pelletier E."/>
            <person name="Niang G."/>
            <person name="Scheremetjew M."/>
            <person name="Finn R."/>
            <person name="Kale V."/>
            <person name="Holt S."/>
            <person name="Cochrane G."/>
            <person name="Meng A."/>
            <person name="Brown T."/>
            <person name="Cohen L."/>
        </authorList>
    </citation>
    <scope>NUCLEOTIDE SEQUENCE</scope>
    <source>
        <strain evidence="1">CCMP1381</strain>
    </source>
</reference>
<evidence type="ECO:0000313" key="1">
    <source>
        <dbReference type="EMBL" id="CAD9451015.1"/>
    </source>
</evidence>
<organism evidence="1">
    <name type="scientific">Octactis speculum</name>
    <dbReference type="NCBI Taxonomy" id="3111310"/>
    <lineage>
        <taxon>Eukaryota</taxon>
        <taxon>Sar</taxon>
        <taxon>Stramenopiles</taxon>
        <taxon>Ochrophyta</taxon>
        <taxon>Dictyochophyceae</taxon>
        <taxon>Dictyochales</taxon>
        <taxon>Dictyochaceae</taxon>
        <taxon>Octactis</taxon>
    </lineage>
</organism>
<dbReference type="AlphaFoldDB" id="A0A7S2DEU6"/>
<protein>
    <submittedName>
        <fullName evidence="1">Uncharacterized protein</fullName>
    </submittedName>
</protein>